<name>A0A0C9RKT9_9HYME</name>
<gene>
    <name evidence="2" type="primary">RoseRS_3853_1</name>
    <name evidence="2" type="ORF">g.13319</name>
</gene>
<evidence type="ECO:0000313" key="2">
    <source>
        <dbReference type="EMBL" id="JAG77298.1"/>
    </source>
</evidence>
<reference evidence="2" key="1">
    <citation type="submission" date="2015-01" db="EMBL/GenBank/DDBJ databases">
        <title>Transcriptome Assembly of Fopius arisanus.</title>
        <authorList>
            <person name="Geib S."/>
        </authorList>
    </citation>
    <scope>NUCLEOTIDE SEQUENCE</scope>
</reference>
<protein>
    <submittedName>
        <fullName evidence="2">RoseRS_3853_1 protein</fullName>
    </submittedName>
</protein>
<accession>A0A0C9RKT9</accession>
<evidence type="ECO:0000256" key="1">
    <source>
        <dbReference type="SAM" id="MobiDB-lite"/>
    </source>
</evidence>
<sequence>MDNYQKNSMNSDEKIPFTSNLDDFRDCIFSESCTVFDFDDEPRTPRIIDIIEIKDTGCDAQFPGEIPSLNVRHGRNSFGSPFEKSSHRSRIPRLVKSKTERKINHSLFHYRDTRNERLTKGRKLPIPENDHSKELSSNPKIDEKCESPDTGGAPQMMAPAEISTLKSTLKSDDPEPSEKLKIHDAPISIRDSRSDFNNLRYERAQERGVKIGQQISGLLEHVRKHHRVQNPSNPQDNALSIVKRVLRRDLTRRVTPEIHKDTFPQFYIGSNASKFKLFRCGDEWTHL</sequence>
<dbReference type="AlphaFoldDB" id="A0A0C9RKT9"/>
<feature type="compositionally biased region" description="Basic and acidic residues" evidence="1">
    <location>
        <begin position="128"/>
        <end position="147"/>
    </location>
</feature>
<feature type="region of interest" description="Disordered" evidence="1">
    <location>
        <begin position="110"/>
        <end position="156"/>
    </location>
</feature>
<dbReference type="EMBL" id="GBYB01007531">
    <property type="protein sequence ID" value="JAG77298.1"/>
    <property type="molecule type" value="Transcribed_RNA"/>
</dbReference>
<proteinExistence type="predicted"/>
<organism evidence="2">
    <name type="scientific">Fopius arisanus</name>
    <dbReference type="NCBI Taxonomy" id="64838"/>
    <lineage>
        <taxon>Eukaryota</taxon>
        <taxon>Metazoa</taxon>
        <taxon>Ecdysozoa</taxon>
        <taxon>Arthropoda</taxon>
        <taxon>Hexapoda</taxon>
        <taxon>Insecta</taxon>
        <taxon>Pterygota</taxon>
        <taxon>Neoptera</taxon>
        <taxon>Endopterygota</taxon>
        <taxon>Hymenoptera</taxon>
        <taxon>Apocrita</taxon>
        <taxon>Ichneumonoidea</taxon>
        <taxon>Braconidae</taxon>
        <taxon>Opiinae</taxon>
        <taxon>Fopius</taxon>
    </lineage>
</organism>
<feature type="compositionally biased region" description="Basic and acidic residues" evidence="1">
    <location>
        <begin position="110"/>
        <end position="119"/>
    </location>
</feature>